<dbReference type="AlphaFoldDB" id="A0A139IVP0"/>
<dbReference type="Proteomes" id="UP000073492">
    <property type="component" value="Unassembled WGS sequence"/>
</dbReference>
<evidence type="ECO:0000313" key="2">
    <source>
        <dbReference type="Proteomes" id="UP000073492"/>
    </source>
</evidence>
<comment type="caution">
    <text evidence="1">The sequence shown here is derived from an EMBL/GenBank/DDBJ whole genome shotgun (WGS) entry which is preliminary data.</text>
</comment>
<protein>
    <submittedName>
        <fullName evidence="1">Uncharacterized protein</fullName>
    </submittedName>
</protein>
<dbReference type="OrthoDB" id="3650837at2759"/>
<keyword evidence="2" id="KW-1185">Reference proteome</keyword>
<organism evidence="1 2">
    <name type="scientific">Pseudocercospora musae</name>
    <dbReference type="NCBI Taxonomy" id="113226"/>
    <lineage>
        <taxon>Eukaryota</taxon>
        <taxon>Fungi</taxon>
        <taxon>Dikarya</taxon>
        <taxon>Ascomycota</taxon>
        <taxon>Pezizomycotina</taxon>
        <taxon>Dothideomycetes</taxon>
        <taxon>Dothideomycetidae</taxon>
        <taxon>Mycosphaerellales</taxon>
        <taxon>Mycosphaerellaceae</taxon>
        <taxon>Pseudocercospora</taxon>
    </lineage>
</organism>
<proteinExistence type="predicted"/>
<evidence type="ECO:0000313" key="1">
    <source>
        <dbReference type="EMBL" id="KXT18821.1"/>
    </source>
</evidence>
<name>A0A139IVP0_9PEZI</name>
<accession>A0A139IVP0</accession>
<gene>
    <name evidence="1" type="ORF">AC579_8237</name>
</gene>
<dbReference type="EMBL" id="LFZO01000003">
    <property type="protein sequence ID" value="KXT18821.1"/>
    <property type="molecule type" value="Genomic_DNA"/>
</dbReference>
<sequence>MTLIKYALKYERYDLDELCTFIKQRKLGDGTIDSIKRHMSPCASYLPPRPRLKYMACKTLCEADYNTRFRFCDLPGELRNCIYEDLLLLAHHKINCFPKILVTSKAINEDATSVLYKSNCPASSFVMKSPTTTPGCSSLER</sequence>
<reference evidence="1 2" key="1">
    <citation type="submission" date="2015-07" db="EMBL/GenBank/DDBJ databases">
        <title>Comparative genomics of the Sigatoka disease complex on banana suggests a link between parallel evolutionary changes in Pseudocercospora fijiensis and Pseudocercospora eumusae and increased virulence on the banana host.</title>
        <authorList>
            <person name="Chang T.-C."/>
            <person name="Salvucci A."/>
            <person name="Crous P.W."/>
            <person name="Stergiopoulos I."/>
        </authorList>
    </citation>
    <scope>NUCLEOTIDE SEQUENCE [LARGE SCALE GENOMIC DNA]</scope>
    <source>
        <strain evidence="1 2">CBS 116634</strain>
    </source>
</reference>